<dbReference type="Proteomes" id="UP000030401">
    <property type="component" value="Unassembled WGS sequence"/>
</dbReference>
<dbReference type="InterPro" id="IPR006668">
    <property type="entry name" value="Mg_transptr_MgtE_intracell_dom"/>
</dbReference>
<feature type="transmembrane region" description="Helical" evidence="2">
    <location>
        <begin position="20"/>
        <end position="45"/>
    </location>
</feature>
<dbReference type="OrthoDB" id="1724615at2"/>
<gene>
    <name evidence="4" type="ORF">N784_07205</name>
</gene>
<keyword evidence="5" id="KW-1185">Reference proteome</keyword>
<keyword evidence="1" id="KW-0175">Coiled coil</keyword>
<sequence length="193" mass="21565">MKKEINKEPKKTNKFQWFVFGIVIPFIFAVTVFLIVMTIAGVNVFDKAQQLSSEIPVVSSFLSKDEEGEGKTKNAEDKATIQDQDAEIRDLQGMISMKDQEIKDLQIEVQQLEQQLKNQKDLSESKEEKVKEVSSSFKEMDADEAAIILEELEQNTALTILEQMSGKERGDILAEMNPQTAASMTNSLIGGGS</sequence>
<dbReference type="AlphaFoldDB" id="A0A0A5G5Q3"/>
<protein>
    <recommendedName>
        <fullName evidence="3">Magnesium transporter MgtE intracellular domain-containing protein</fullName>
    </recommendedName>
</protein>
<keyword evidence="2" id="KW-0472">Membrane</keyword>
<dbReference type="RefSeq" id="WP_036831976.1">
    <property type="nucleotide sequence ID" value="NZ_AVPG01000002.1"/>
</dbReference>
<dbReference type="Pfam" id="PF03448">
    <property type="entry name" value="MgtE_N"/>
    <property type="match status" value="1"/>
</dbReference>
<comment type="caution">
    <text evidence="4">The sequence shown here is derived from an EMBL/GenBank/DDBJ whole genome shotgun (WGS) entry which is preliminary data.</text>
</comment>
<keyword evidence="2" id="KW-1133">Transmembrane helix</keyword>
<dbReference type="STRING" id="1385512.N784_07205"/>
<evidence type="ECO:0000313" key="5">
    <source>
        <dbReference type="Proteomes" id="UP000030401"/>
    </source>
</evidence>
<accession>A0A0A5G5Q3</accession>
<evidence type="ECO:0000259" key="3">
    <source>
        <dbReference type="Pfam" id="PF03448"/>
    </source>
</evidence>
<evidence type="ECO:0000313" key="4">
    <source>
        <dbReference type="EMBL" id="KGX88446.1"/>
    </source>
</evidence>
<organism evidence="4 5">
    <name type="scientific">Pontibacillus litoralis JSM 072002</name>
    <dbReference type="NCBI Taxonomy" id="1385512"/>
    <lineage>
        <taxon>Bacteria</taxon>
        <taxon>Bacillati</taxon>
        <taxon>Bacillota</taxon>
        <taxon>Bacilli</taxon>
        <taxon>Bacillales</taxon>
        <taxon>Bacillaceae</taxon>
        <taxon>Pontibacillus</taxon>
    </lineage>
</organism>
<dbReference type="EMBL" id="AVPG01000002">
    <property type="protein sequence ID" value="KGX88446.1"/>
    <property type="molecule type" value="Genomic_DNA"/>
</dbReference>
<feature type="domain" description="Magnesium transporter MgtE intracellular" evidence="3">
    <location>
        <begin position="133"/>
        <end position="186"/>
    </location>
</feature>
<evidence type="ECO:0000256" key="1">
    <source>
        <dbReference type="SAM" id="Coils"/>
    </source>
</evidence>
<proteinExistence type="predicted"/>
<dbReference type="eggNOG" id="COG3334">
    <property type="taxonomic scope" value="Bacteria"/>
</dbReference>
<keyword evidence="2" id="KW-0812">Transmembrane</keyword>
<reference evidence="4 5" key="1">
    <citation type="submission" date="2013-08" db="EMBL/GenBank/DDBJ databases">
        <authorList>
            <person name="Huang J."/>
            <person name="Wang G."/>
        </authorList>
    </citation>
    <scope>NUCLEOTIDE SEQUENCE [LARGE SCALE GENOMIC DNA]</scope>
    <source>
        <strain evidence="4 5">JSM 072002</strain>
    </source>
</reference>
<feature type="coiled-coil region" evidence="1">
    <location>
        <begin position="88"/>
        <end position="129"/>
    </location>
</feature>
<name>A0A0A5G5Q3_9BACI</name>
<dbReference type="SUPFAM" id="SSF158791">
    <property type="entry name" value="MgtE N-terminal domain-like"/>
    <property type="match status" value="1"/>
</dbReference>
<evidence type="ECO:0000256" key="2">
    <source>
        <dbReference type="SAM" id="Phobius"/>
    </source>
</evidence>